<organism evidence="3 4">
    <name type="scientific">Monosporascus cannonballus</name>
    <dbReference type="NCBI Taxonomy" id="155416"/>
    <lineage>
        <taxon>Eukaryota</taxon>
        <taxon>Fungi</taxon>
        <taxon>Dikarya</taxon>
        <taxon>Ascomycota</taxon>
        <taxon>Pezizomycotina</taxon>
        <taxon>Sordariomycetes</taxon>
        <taxon>Xylariomycetidae</taxon>
        <taxon>Xylariales</taxon>
        <taxon>Xylariales incertae sedis</taxon>
        <taxon>Monosporascus</taxon>
    </lineage>
</organism>
<feature type="region of interest" description="Disordered" evidence="1">
    <location>
        <begin position="1"/>
        <end position="23"/>
    </location>
</feature>
<sequence>MHPRKRSDAGQVKGDSVPAAPAPEGSLYVITSYAWDDQYWLEGLQPPEVYASAAAANQAARGMMERYAEMLNELGDSNEFDFQHNEDQECGDVGLYDGKLVWKTAHTAAEVRVFSVAGPEGTGEAGDAPGKAWKRNEGEVKTESVSDNEDGNADRNDDDRNGDDDLEEEEEGDAKPAPTRKSTAPQRSKAPTRSSTSASGSGKGKGKAATAPAKTAVQPSTYRKKIPQGKPNCLKGLKVLFTGTFETMDRKTSIATAVKYGAEVITKLEDTDYIVVGRRAGPKKRQEINEKELETISEEEFFQILENGVGREKRERMAARRRADEEARAGEESGADDAVRGRGRRKRARR</sequence>
<dbReference type="SMART" id="SM00292">
    <property type="entry name" value="BRCT"/>
    <property type="match status" value="1"/>
</dbReference>
<keyword evidence="4" id="KW-1185">Reference proteome</keyword>
<evidence type="ECO:0000313" key="3">
    <source>
        <dbReference type="EMBL" id="RYO88379.1"/>
    </source>
</evidence>
<dbReference type="InterPro" id="IPR036420">
    <property type="entry name" value="BRCT_dom_sf"/>
</dbReference>
<evidence type="ECO:0000259" key="2">
    <source>
        <dbReference type="SMART" id="SM00292"/>
    </source>
</evidence>
<evidence type="ECO:0000313" key="4">
    <source>
        <dbReference type="Proteomes" id="UP000294003"/>
    </source>
</evidence>
<accession>A0ABY0H9M8</accession>
<feature type="domain" description="BRCT" evidence="2">
    <location>
        <begin position="231"/>
        <end position="308"/>
    </location>
</feature>
<evidence type="ECO:0000256" key="1">
    <source>
        <dbReference type="SAM" id="MobiDB-lite"/>
    </source>
</evidence>
<feature type="compositionally biased region" description="Acidic residues" evidence="1">
    <location>
        <begin position="160"/>
        <end position="172"/>
    </location>
</feature>
<dbReference type="Proteomes" id="UP000294003">
    <property type="component" value="Unassembled WGS sequence"/>
</dbReference>
<dbReference type="SUPFAM" id="SSF52113">
    <property type="entry name" value="BRCT domain"/>
    <property type="match status" value="1"/>
</dbReference>
<feature type="compositionally biased region" description="Basic and acidic residues" evidence="1">
    <location>
        <begin position="312"/>
        <end position="331"/>
    </location>
</feature>
<gene>
    <name evidence="3" type="ORF">DL762_003765</name>
</gene>
<feature type="compositionally biased region" description="Basic residues" evidence="1">
    <location>
        <begin position="341"/>
        <end position="350"/>
    </location>
</feature>
<reference evidence="3 4" key="1">
    <citation type="submission" date="2018-06" db="EMBL/GenBank/DDBJ databases">
        <title>Complete Genomes of Monosporascus.</title>
        <authorList>
            <person name="Robinson A.J."/>
            <person name="Natvig D.O."/>
        </authorList>
    </citation>
    <scope>NUCLEOTIDE SEQUENCE [LARGE SCALE GENOMIC DNA]</scope>
    <source>
        <strain evidence="3 4">CBS 609.92</strain>
    </source>
</reference>
<feature type="region of interest" description="Disordered" evidence="1">
    <location>
        <begin position="312"/>
        <end position="350"/>
    </location>
</feature>
<feature type="region of interest" description="Disordered" evidence="1">
    <location>
        <begin position="118"/>
        <end position="229"/>
    </location>
</feature>
<dbReference type="Pfam" id="PF00533">
    <property type="entry name" value="BRCT"/>
    <property type="match status" value="1"/>
</dbReference>
<feature type="compositionally biased region" description="Low complexity" evidence="1">
    <location>
        <begin position="191"/>
        <end position="200"/>
    </location>
</feature>
<proteinExistence type="predicted"/>
<feature type="compositionally biased region" description="Low complexity" evidence="1">
    <location>
        <begin position="207"/>
        <end position="216"/>
    </location>
</feature>
<dbReference type="Gene3D" id="3.40.50.10190">
    <property type="entry name" value="BRCT domain"/>
    <property type="match status" value="1"/>
</dbReference>
<dbReference type="EMBL" id="QJNS01000088">
    <property type="protein sequence ID" value="RYO88379.1"/>
    <property type="molecule type" value="Genomic_DNA"/>
</dbReference>
<protein>
    <recommendedName>
        <fullName evidence="2">BRCT domain-containing protein</fullName>
    </recommendedName>
</protein>
<dbReference type="InterPro" id="IPR001357">
    <property type="entry name" value="BRCT_dom"/>
</dbReference>
<name>A0ABY0H9M8_9PEZI</name>
<comment type="caution">
    <text evidence="3">The sequence shown here is derived from an EMBL/GenBank/DDBJ whole genome shotgun (WGS) entry which is preliminary data.</text>
</comment>
<feature type="compositionally biased region" description="Basic and acidic residues" evidence="1">
    <location>
        <begin position="134"/>
        <end position="144"/>
    </location>
</feature>